<organism evidence="1 2">
    <name type="scientific">Silvibacterium bohemicum</name>
    <dbReference type="NCBI Taxonomy" id="1577686"/>
    <lineage>
        <taxon>Bacteria</taxon>
        <taxon>Pseudomonadati</taxon>
        <taxon>Acidobacteriota</taxon>
        <taxon>Terriglobia</taxon>
        <taxon>Terriglobales</taxon>
        <taxon>Acidobacteriaceae</taxon>
        <taxon>Silvibacterium</taxon>
    </lineage>
</organism>
<name>A0A841K8F1_9BACT</name>
<gene>
    <name evidence="1" type="ORF">HNQ77_004829</name>
</gene>
<dbReference type="OrthoDB" id="7157988at2"/>
<reference evidence="1 2" key="1">
    <citation type="submission" date="2020-08" db="EMBL/GenBank/DDBJ databases">
        <title>Genomic Encyclopedia of Type Strains, Phase IV (KMG-IV): sequencing the most valuable type-strain genomes for metagenomic binning, comparative biology and taxonomic classification.</title>
        <authorList>
            <person name="Goeker M."/>
        </authorList>
    </citation>
    <scope>NUCLEOTIDE SEQUENCE [LARGE SCALE GENOMIC DNA]</scope>
    <source>
        <strain evidence="1 2">DSM 103733</strain>
    </source>
</reference>
<keyword evidence="2" id="KW-1185">Reference proteome</keyword>
<dbReference type="EMBL" id="JACHEK010000011">
    <property type="protein sequence ID" value="MBB6146848.1"/>
    <property type="molecule type" value="Genomic_DNA"/>
</dbReference>
<evidence type="ECO:0000313" key="1">
    <source>
        <dbReference type="EMBL" id="MBB6146848.1"/>
    </source>
</evidence>
<dbReference type="RefSeq" id="WP_050061287.1">
    <property type="nucleotide sequence ID" value="NZ_JACHEK010000011.1"/>
</dbReference>
<dbReference type="Gene3D" id="2.60.120.620">
    <property type="entry name" value="q2cbj1_9rhob like domain"/>
    <property type="match status" value="1"/>
</dbReference>
<sequence>MVYAMPLHKEFEYLGDKIEAASFRESPFTHLYIEDFLSDKHFDLVVNQKQINIPAQKTTKELIDVLSGCGWEIKPFPGCTTSIEEYLSCYEKNEYPVDKRRLEGFGLAYRLMRFDDSVISRLVEYLNSPHFKSALERKFRISRPNRIDTAIHKYLSGYEISPHPDMRSKCLTYLVNINTDRRSEDIPMHTHLLKFKDEKRFIYEFWKYNEQYDTDWVPWEWCETKAEIRKNNSLVMFAPSWNTLHAVKLRYDHLLFQRTQLYGNLWYTDVPFRLDSVLYDQFDFKPSKTREDGM</sequence>
<accession>A0A841K8F1</accession>
<evidence type="ECO:0000313" key="2">
    <source>
        <dbReference type="Proteomes" id="UP000538666"/>
    </source>
</evidence>
<comment type="caution">
    <text evidence="1">The sequence shown here is derived from an EMBL/GenBank/DDBJ whole genome shotgun (WGS) entry which is preliminary data.</text>
</comment>
<evidence type="ECO:0008006" key="3">
    <source>
        <dbReference type="Google" id="ProtNLM"/>
    </source>
</evidence>
<proteinExistence type="predicted"/>
<dbReference type="AlphaFoldDB" id="A0A841K8F1"/>
<protein>
    <recommendedName>
        <fullName evidence="3">Prolyl 4-hydroxylase alpha subunit Fe(2+) 2OG dioxygenase domain-containing protein</fullName>
    </recommendedName>
</protein>
<dbReference type="Proteomes" id="UP000538666">
    <property type="component" value="Unassembled WGS sequence"/>
</dbReference>